<feature type="compositionally biased region" description="Low complexity" evidence="1">
    <location>
        <begin position="186"/>
        <end position="204"/>
    </location>
</feature>
<dbReference type="PANTHER" id="PTHR38730:SF1">
    <property type="entry name" value="SLL7028 PROTEIN"/>
    <property type="match status" value="1"/>
</dbReference>
<dbReference type="EMBL" id="KY612839">
    <property type="protein sequence ID" value="ARM71078.1"/>
    <property type="molecule type" value="Genomic_DNA"/>
</dbReference>
<evidence type="ECO:0000259" key="3">
    <source>
        <dbReference type="Pfam" id="PF13203"/>
    </source>
</evidence>
<evidence type="ECO:0000313" key="5">
    <source>
        <dbReference type="Proteomes" id="UP000225564"/>
    </source>
</evidence>
<evidence type="ECO:0000256" key="1">
    <source>
        <dbReference type="SAM" id="MobiDB-lite"/>
    </source>
</evidence>
<protein>
    <recommendedName>
        <fullName evidence="6">Metallopeptidase domain protein</fullName>
    </recommendedName>
</protein>
<dbReference type="PANTHER" id="PTHR38730">
    <property type="entry name" value="SLL7028 PROTEIN"/>
    <property type="match status" value="1"/>
</dbReference>
<evidence type="ECO:0008006" key="6">
    <source>
        <dbReference type="Google" id="ProtNLM"/>
    </source>
</evidence>
<name>A0A1W6JUX6_9CAUD</name>
<gene>
    <name evidence="4" type="ORF">pVco5_090</name>
</gene>
<dbReference type="InterPro" id="IPR025154">
    <property type="entry name" value="Put_metallopeptidase_dom"/>
</dbReference>
<proteinExistence type="predicted"/>
<reference evidence="4 5" key="1">
    <citation type="submission" date="2017-02" db="EMBL/GenBank/DDBJ databases">
        <title>Comeplete genome sequence of Bacteriophage pVco-5, that infects Vibrio corallilyticus.</title>
        <authorList>
            <person name="Kim H.J."/>
            <person name="Park S.C."/>
        </authorList>
    </citation>
    <scope>NUCLEOTIDE SEQUENCE [LARGE SCALE GENOMIC DNA]</scope>
</reference>
<dbReference type="Pfam" id="PF13203">
    <property type="entry name" value="DUF2201_N"/>
    <property type="match status" value="1"/>
</dbReference>
<dbReference type="SUPFAM" id="SSF53300">
    <property type="entry name" value="vWA-like"/>
    <property type="match status" value="1"/>
</dbReference>
<accession>A0A1W6JUX6</accession>
<dbReference type="InterPro" id="IPR036465">
    <property type="entry name" value="vWFA_dom_sf"/>
</dbReference>
<dbReference type="Pfam" id="PF09967">
    <property type="entry name" value="DUF2201"/>
    <property type="match status" value="1"/>
</dbReference>
<evidence type="ECO:0000313" key="4">
    <source>
        <dbReference type="EMBL" id="ARM71078.1"/>
    </source>
</evidence>
<feature type="region of interest" description="Disordered" evidence="1">
    <location>
        <begin position="148"/>
        <end position="205"/>
    </location>
</feature>
<keyword evidence="5" id="KW-1185">Reference proteome</keyword>
<feature type="domain" description="VWA-like" evidence="2">
    <location>
        <begin position="282"/>
        <end position="407"/>
    </location>
</feature>
<organism evidence="4 5">
    <name type="scientific">Vibrio phage pVco-5</name>
    <dbReference type="NCBI Taxonomy" id="1965485"/>
    <lineage>
        <taxon>Viruses</taxon>
        <taxon>Duplodnaviria</taxon>
        <taxon>Heunggongvirae</taxon>
        <taxon>Uroviricota</taxon>
        <taxon>Caudoviricetes</taxon>
        <taxon>Schitoviridae</taxon>
        <taxon>Vicoquintavirus</taxon>
        <taxon>Vicoquintavirus Pvco5</taxon>
    </lineage>
</organism>
<feature type="domain" description="Putative metallopeptidase" evidence="3">
    <location>
        <begin position="32"/>
        <end position="264"/>
    </location>
</feature>
<dbReference type="InterPro" id="IPR018698">
    <property type="entry name" value="VWA-like_dom"/>
</dbReference>
<dbReference type="Proteomes" id="UP000225564">
    <property type="component" value="Segment"/>
</dbReference>
<sequence length="408" mass="46312">MDQEKLSSAADKISRNLMQLMRTSHNTFVVNVLLNLTREPSENIENGMTLEGTTLKYDPAFILDKSDKEVQFALMHITWHIPFFDMLRAQAKDDKEIWNQAADNYNNLMIKNESSNGVDVPDWAECQKRFNGKEKDEIYDILLKEKEEQEQQDPNGGGGGQSNDPLAGDLGGQGQPDNDGDGDGEGQQPQMSQQQMEELQQQMESIVQQAAMQTKMAGGDVPNNVENWLEELYNPKLPWDRILAKYMDDYSTDDYSYQKVNKKFFPHGILLPTTFSEGLGEIVIANDESGSVSDDEYKTYLGAIHDIHDRLNPAGMHILNFTTKIVSEHKIERDDDINKINFRGCGGTHIPCVFDHIEKTGMKPQVLILFSDMESPMPTKAPNYDTIWISVNNPRFKQPFGRCIHIEV</sequence>
<evidence type="ECO:0000259" key="2">
    <source>
        <dbReference type="Pfam" id="PF09967"/>
    </source>
</evidence>